<accession>A0ABT1M5V8</accession>
<dbReference type="InterPro" id="IPR038765">
    <property type="entry name" value="Papain-like_cys_pep_sf"/>
</dbReference>
<evidence type="ECO:0000313" key="2">
    <source>
        <dbReference type="Proteomes" id="UP001651690"/>
    </source>
</evidence>
<dbReference type="Gene3D" id="2.30.260.10">
    <property type="entry name" value="putative xylanase like domain"/>
    <property type="match status" value="1"/>
</dbReference>
<dbReference type="Proteomes" id="UP001651690">
    <property type="component" value="Unassembled WGS sequence"/>
</dbReference>
<dbReference type="InterPro" id="IPR010846">
    <property type="entry name" value="AmiA-like"/>
</dbReference>
<proteinExistence type="predicted"/>
<protein>
    <submittedName>
        <fullName evidence="1">DUF1460 domain-containing protein</fullName>
    </submittedName>
</protein>
<name>A0ABT1M5V8_9MYCO</name>
<keyword evidence="2" id="KW-1185">Reference proteome</keyword>
<gene>
    <name evidence="1" type="ORF">NM203_20380</name>
</gene>
<evidence type="ECO:0000313" key="1">
    <source>
        <dbReference type="EMBL" id="MCP9274553.1"/>
    </source>
</evidence>
<sequence>MLAARNADSTAETSRRSELLSRQFLGIPYGANTLIGTESVPEELVVDLDSVDCFTYADYVEALKRAGTRDEFIAALTAVRYRDGIVSFTNRKHFFTDWAAVAPELATDVTASLSPAAIQTGKNLNAKDVGGTYLPGLPVVPRAVTYIPSESVDASVLSRLRDGDYVGAYAADGGLDVTHVGVFVNGPDGPVFRNASSLSQYGQVVDQPFLGYLQTVPGIVVLRPVA</sequence>
<comment type="caution">
    <text evidence="1">The sequence shown here is derived from an EMBL/GenBank/DDBJ whole genome shotgun (WGS) entry which is preliminary data.</text>
</comment>
<dbReference type="SUPFAM" id="SSF54001">
    <property type="entry name" value="Cysteine proteinases"/>
    <property type="match status" value="1"/>
</dbReference>
<organism evidence="1 2">
    <name type="scientific">Mycolicibacterium arenosum</name>
    <dbReference type="NCBI Taxonomy" id="2952157"/>
    <lineage>
        <taxon>Bacteria</taxon>
        <taxon>Bacillati</taxon>
        <taxon>Actinomycetota</taxon>
        <taxon>Actinomycetes</taxon>
        <taxon>Mycobacteriales</taxon>
        <taxon>Mycobacteriaceae</taxon>
        <taxon>Mycolicibacterium</taxon>
    </lineage>
</organism>
<dbReference type="Gene3D" id="1.10.3670.10">
    <property type="entry name" value="Putative xylanase like domain"/>
    <property type="match status" value="1"/>
</dbReference>
<dbReference type="EMBL" id="JANDBD010000008">
    <property type="protein sequence ID" value="MCP9274553.1"/>
    <property type="molecule type" value="Genomic_DNA"/>
</dbReference>
<dbReference type="Pfam" id="PF07313">
    <property type="entry name" value="AmiA-like"/>
    <property type="match status" value="1"/>
</dbReference>
<reference evidence="1 2" key="1">
    <citation type="submission" date="2022-06" db="EMBL/GenBank/DDBJ databases">
        <title>Mycolicibacterium sp. CAU 1645 isolated from seawater.</title>
        <authorList>
            <person name="Kim W."/>
        </authorList>
    </citation>
    <scope>NUCLEOTIDE SEQUENCE [LARGE SCALE GENOMIC DNA]</scope>
    <source>
        <strain evidence="1 2">CAU 1645</strain>
    </source>
</reference>